<dbReference type="Proteomes" id="UP001432027">
    <property type="component" value="Unassembled WGS sequence"/>
</dbReference>
<evidence type="ECO:0000313" key="1">
    <source>
        <dbReference type="EMBL" id="GMS83149.1"/>
    </source>
</evidence>
<dbReference type="AlphaFoldDB" id="A0AAV5SJR4"/>
<dbReference type="PANTHER" id="PTHR23020">
    <property type="entry name" value="UNCHARACTERIZED NUCLEAR HORMONE RECEPTOR-RELATED"/>
    <property type="match status" value="1"/>
</dbReference>
<dbReference type="InterPro" id="IPR011009">
    <property type="entry name" value="Kinase-like_dom_sf"/>
</dbReference>
<keyword evidence="2" id="KW-1185">Reference proteome</keyword>
<proteinExistence type="predicted"/>
<organism evidence="1 2">
    <name type="scientific">Pristionchus entomophagus</name>
    <dbReference type="NCBI Taxonomy" id="358040"/>
    <lineage>
        <taxon>Eukaryota</taxon>
        <taxon>Metazoa</taxon>
        <taxon>Ecdysozoa</taxon>
        <taxon>Nematoda</taxon>
        <taxon>Chromadorea</taxon>
        <taxon>Rhabditida</taxon>
        <taxon>Rhabditina</taxon>
        <taxon>Diplogasteromorpha</taxon>
        <taxon>Diplogasteroidea</taxon>
        <taxon>Neodiplogasteridae</taxon>
        <taxon>Pristionchus</taxon>
    </lineage>
</organism>
<accession>A0AAV5SJR4</accession>
<evidence type="ECO:0008006" key="3">
    <source>
        <dbReference type="Google" id="ProtNLM"/>
    </source>
</evidence>
<dbReference type="PANTHER" id="PTHR23020:SF20">
    <property type="entry name" value="CHK KINASE-LIKE DOMAIN-CONTAINING PROTEIN"/>
    <property type="match status" value="1"/>
</dbReference>
<name>A0AAV5SJR4_9BILA</name>
<sequence>MEFGPKREDILSLLREEGQQINDDADFSCQRIGEGKGFISLIYKVNVDALSYVVKITNPRAFEGLAEEVNVIDKVHNREVNFYRWASKLSENDKKELKLPQFFGGRHCNGDKEGIFIMEDFTGRMVNDIDWLSGFSVDLVKEILRSVVSYQSIYLRLDSKLPAGDKKAINHAFCFQTKLQLDAMEDKPWISKAEKR</sequence>
<dbReference type="EMBL" id="BTSX01000002">
    <property type="protein sequence ID" value="GMS83149.1"/>
    <property type="molecule type" value="Genomic_DNA"/>
</dbReference>
<dbReference type="SUPFAM" id="SSF56112">
    <property type="entry name" value="Protein kinase-like (PK-like)"/>
    <property type="match status" value="1"/>
</dbReference>
<dbReference type="InterPro" id="IPR052961">
    <property type="entry name" value="Oxido-Kinase-like_Enzymes"/>
</dbReference>
<gene>
    <name evidence="1" type="ORF">PENTCL1PPCAC_5324</name>
</gene>
<evidence type="ECO:0000313" key="2">
    <source>
        <dbReference type="Proteomes" id="UP001432027"/>
    </source>
</evidence>
<protein>
    <recommendedName>
        <fullName evidence="3">Protein kinase domain-containing protein</fullName>
    </recommendedName>
</protein>
<reference evidence="1" key="1">
    <citation type="submission" date="2023-10" db="EMBL/GenBank/DDBJ databases">
        <title>Genome assembly of Pristionchus species.</title>
        <authorList>
            <person name="Yoshida K."/>
            <person name="Sommer R.J."/>
        </authorList>
    </citation>
    <scope>NUCLEOTIDE SEQUENCE</scope>
    <source>
        <strain evidence="1">RS0144</strain>
    </source>
</reference>
<comment type="caution">
    <text evidence="1">The sequence shown here is derived from an EMBL/GenBank/DDBJ whole genome shotgun (WGS) entry which is preliminary data.</text>
</comment>